<dbReference type="AlphaFoldDB" id="A0A3R6HRP2"/>
<evidence type="ECO:0008006" key="3">
    <source>
        <dbReference type="Google" id="ProtNLM"/>
    </source>
</evidence>
<dbReference type="RefSeq" id="WP_118219685.1">
    <property type="nucleotide sequence ID" value="NZ_QRIM01000029.1"/>
</dbReference>
<dbReference type="Pfam" id="PF09639">
    <property type="entry name" value="YjcQ"/>
    <property type="match status" value="1"/>
</dbReference>
<comment type="caution">
    <text evidence="1">The sequence shown here is derived from an EMBL/GenBank/DDBJ whole genome shotgun (WGS) entry which is preliminary data.</text>
</comment>
<evidence type="ECO:0000313" key="2">
    <source>
        <dbReference type="Proteomes" id="UP000286595"/>
    </source>
</evidence>
<dbReference type="InterPro" id="IPR036388">
    <property type="entry name" value="WH-like_DNA-bd_sf"/>
</dbReference>
<gene>
    <name evidence="1" type="ORF">DW252_16440</name>
</gene>
<accession>A0A3R6HRP2</accession>
<proteinExistence type="predicted"/>
<dbReference type="EMBL" id="QRIM01000029">
    <property type="protein sequence ID" value="RHG55873.1"/>
    <property type="molecule type" value="Genomic_DNA"/>
</dbReference>
<dbReference type="Gene3D" id="1.10.10.10">
    <property type="entry name" value="Winged helix-like DNA-binding domain superfamily/Winged helix DNA-binding domain"/>
    <property type="match status" value="1"/>
</dbReference>
<reference evidence="1 2" key="1">
    <citation type="submission" date="2018-08" db="EMBL/GenBank/DDBJ databases">
        <title>A genome reference for cultivated species of the human gut microbiota.</title>
        <authorList>
            <person name="Zou Y."/>
            <person name="Xue W."/>
            <person name="Luo G."/>
        </authorList>
    </citation>
    <scope>NUCLEOTIDE SEQUENCE [LARGE SCALE GENOMIC DNA]</scope>
    <source>
        <strain evidence="1 2">AM22-12LB</strain>
    </source>
</reference>
<protein>
    <recommendedName>
        <fullName evidence="3">YjcQ protein</fullName>
    </recommendedName>
</protein>
<dbReference type="InterPro" id="IPR018597">
    <property type="entry name" value="Phage_Tuc2009_YjcQ"/>
</dbReference>
<name>A0A3R6HRP2_9FIRM</name>
<dbReference type="Proteomes" id="UP000286595">
    <property type="component" value="Unassembled WGS sequence"/>
</dbReference>
<sequence length="104" mass="11802">MDNFKIIYKILSALEKSMDLEECNLDSISSGALKISNERWNKYIEMLLDAGYIKGVTIQKYVTGETNVDAEDIRLTLKGLEYLSENSIMQKMYKAAKGITDLIP</sequence>
<evidence type="ECO:0000313" key="1">
    <source>
        <dbReference type="EMBL" id="RHG55873.1"/>
    </source>
</evidence>
<organism evidence="1 2">
    <name type="scientific">Coprococcus comes</name>
    <dbReference type="NCBI Taxonomy" id="410072"/>
    <lineage>
        <taxon>Bacteria</taxon>
        <taxon>Bacillati</taxon>
        <taxon>Bacillota</taxon>
        <taxon>Clostridia</taxon>
        <taxon>Lachnospirales</taxon>
        <taxon>Lachnospiraceae</taxon>
        <taxon>Coprococcus</taxon>
    </lineage>
</organism>
<dbReference type="SUPFAM" id="SSF46785">
    <property type="entry name" value="Winged helix' DNA-binding domain"/>
    <property type="match status" value="1"/>
</dbReference>
<dbReference type="InterPro" id="IPR036390">
    <property type="entry name" value="WH_DNA-bd_sf"/>
</dbReference>